<keyword evidence="8" id="KW-1185">Reference proteome</keyword>
<dbReference type="PROSITE" id="PS51898">
    <property type="entry name" value="TYR_RECOMBINASE"/>
    <property type="match status" value="1"/>
</dbReference>
<dbReference type="GO" id="GO:0015074">
    <property type="term" value="P:DNA integration"/>
    <property type="evidence" value="ECO:0007669"/>
    <property type="project" value="UniProtKB-KW"/>
</dbReference>
<dbReference type="Gene3D" id="1.10.150.130">
    <property type="match status" value="1"/>
</dbReference>
<dbReference type="InterPro" id="IPR050090">
    <property type="entry name" value="Tyrosine_recombinase_XerCD"/>
</dbReference>
<sequence length="465" mass="52662">MSVELFRQRLSRAQLHPNDLAWMPQWFDEYARLQQDDGEPLKVETSRVLAFLRSLRDRGVPAWQRLQAARAVEWYQALVLRNDEVDFVHFKQKLGELAEVEKRAGVAVENGGGMPGEGLPGLIDPNEPAAVRKMRARMRVLHHPKSTEQAYVGWLVRFIRHLDDENVDKYGEPEIGHFLTELAVVGEVTAGTQNQALAALLFFFGKVVGRDLKFVERVRAKSSRYLPVVLSRPEIAELAPHIRGMNATMFRLIYGSGLRHRECRCLRIKDVCFDTGHIVVRDGKGQHDRITVLPGAAVDSLRSCIDLARSLHRDDLQDGHGRVYLPFALKRKYPNADRELGWQYVFPSRQLSKDPRTGLLRRHHVHAGTFADAMKRGLSRTSIVKPATPHSLRHSFATHLLENGADIRTVQELLGHKDVKTTMIYTHVMNRPGICVISPLDRLSGPSDPRDKDDDRPKVPEAPTG</sequence>
<feature type="compositionally biased region" description="Basic and acidic residues" evidence="5">
    <location>
        <begin position="448"/>
        <end position="459"/>
    </location>
</feature>
<keyword evidence="4" id="KW-0233">DNA recombination</keyword>
<dbReference type="AlphaFoldDB" id="A0A517N9T3"/>
<dbReference type="InterPro" id="IPR004107">
    <property type="entry name" value="Integrase_SAM-like_N"/>
</dbReference>
<evidence type="ECO:0000313" key="8">
    <source>
        <dbReference type="Proteomes" id="UP000318538"/>
    </source>
</evidence>
<dbReference type="Pfam" id="PF00589">
    <property type="entry name" value="Phage_integrase"/>
    <property type="match status" value="1"/>
</dbReference>
<dbReference type="RefSeq" id="WP_218933919.1">
    <property type="nucleotide sequence ID" value="NZ_CP036525.1"/>
</dbReference>
<evidence type="ECO:0000259" key="6">
    <source>
        <dbReference type="PROSITE" id="PS51898"/>
    </source>
</evidence>
<organism evidence="7 8">
    <name type="scientific">Rubripirellula lacrimiformis</name>
    <dbReference type="NCBI Taxonomy" id="1930273"/>
    <lineage>
        <taxon>Bacteria</taxon>
        <taxon>Pseudomonadati</taxon>
        <taxon>Planctomycetota</taxon>
        <taxon>Planctomycetia</taxon>
        <taxon>Pirellulales</taxon>
        <taxon>Pirellulaceae</taxon>
        <taxon>Rubripirellula</taxon>
    </lineage>
</organism>
<evidence type="ECO:0000313" key="7">
    <source>
        <dbReference type="EMBL" id="QDT03896.1"/>
    </source>
</evidence>
<dbReference type="GO" id="GO:0003677">
    <property type="term" value="F:DNA binding"/>
    <property type="evidence" value="ECO:0007669"/>
    <property type="project" value="UniProtKB-KW"/>
</dbReference>
<evidence type="ECO:0000256" key="4">
    <source>
        <dbReference type="ARBA" id="ARBA00023172"/>
    </source>
</evidence>
<feature type="domain" description="Tyr recombinase" evidence="6">
    <location>
        <begin position="225"/>
        <end position="438"/>
    </location>
</feature>
<dbReference type="NCBIfam" id="TIGR02249">
    <property type="entry name" value="integrase_gron"/>
    <property type="match status" value="1"/>
</dbReference>
<dbReference type="Pfam" id="PF13495">
    <property type="entry name" value="Phage_int_SAM_4"/>
    <property type="match status" value="1"/>
</dbReference>
<protein>
    <submittedName>
        <fullName evidence="7">Tyrosine recombinase XerD</fullName>
    </submittedName>
</protein>
<keyword evidence="3" id="KW-0238">DNA-binding</keyword>
<dbReference type="Proteomes" id="UP000318538">
    <property type="component" value="Chromosome"/>
</dbReference>
<evidence type="ECO:0000256" key="1">
    <source>
        <dbReference type="ARBA" id="ARBA00008857"/>
    </source>
</evidence>
<dbReference type="PANTHER" id="PTHR30349">
    <property type="entry name" value="PHAGE INTEGRASE-RELATED"/>
    <property type="match status" value="1"/>
</dbReference>
<dbReference type="PANTHER" id="PTHR30349:SF64">
    <property type="entry name" value="PROPHAGE INTEGRASE INTD-RELATED"/>
    <property type="match status" value="1"/>
</dbReference>
<keyword evidence="2" id="KW-0229">DNA integration</keyword>
<proteinExistence type="inferred from homology"/>
<dbReference type="InterPro" id="IPR010998">
    <property type="entry name" value="Integrase_recombinase_N"/>
</dbReference>
<dbReference type="EMBL" id="CP036525">
    <property type="protein sequence ID" value="QDT03896.1"/>
    <property type="molecule type" value="Genomic_DNA"/>
</dbReference>
<name>A0A517N9T3_9BACT</name>
<gene>
    <name evidence="7" type="primary">xerD_8</name>
    <name evidence="7" type="ORF">K227x_22810</name>
</gene>
<evidence type="ECO:0000256" key="5">
    <source>
        <dbReference type="SAM" id="MobiDB-lite"/>
    </source>
</evidence>
<comment type="similarity">
    <text evidence="1">Belongs to the 'phage' integrase family.</text>
</comment>
<dbReference type="InterPro" id="IPR013762">
    <property type="entry name" value="Integrase-like_cat_sf"/>
</dbReference>
<dbReference type="KEGG" id="rlc:K227x_22810"/>
<dbReference type="InterPro" id="IPR011946">
    <property type="entry name" value="Integrase_integron-type"/>
</dbReference>
<dbReference type="GO" id="GO:0006310">
    <property type="term" value="P:DNA recombination"/>
    <property type="evidence" value="ECO:0007669"/>
    <property type="project" value="UniProtKB-KW"/>
</dbReference>
<evidence type="ECO:0000256" key="3">
    <source>
        <dbReference type="ARBA" id="ARBA00023125"/>
    </source>
</evidence>
<evidence type="ECO:0000256" key="2">
    <source>
        <dbReference type="ARBA" id="ARBA00022908"/>
    </source>
</evidence>
<feature type="region of interest" description="Disordered" evidence="5">
    <location>
        <begin position="438"/>
        <end position="465"/>
    </location>
</feature>
<accession>A0A517N9T3</accession>
<reference evidence="7 8" key="1">
    <citation type="submission" date="2019-02" db="EMBL/GenBank/DDBJ databases">
        <title>Deep-cultivation of Planctomycetes and their phenomic and genomic characterization uncovers novel biology.</title>
        <authorList>
            <person name="Wiegand S."/>
            <person name="Jogler M."/>
            <person name="Boedeker C."/>
            <person name="Pinto D."/>
            <person name="Vollmers J."/>
            <person name="Rivas-Marin E."/>
            <person name="Kohn T."/>
            <person name="Peeters S.H."/>
            <person name="Heuer A."/>
            <person name="Rast P."/>
            <person name="Oberbeckmann S."/>
            <person name="Bunk B."/>
            <person name="Jeske O."/>
            <person name="Meyerdierks A."/>
            <person name="Storesund J.E."/>
            <person name="Kallscheuer N."/>
            <person name="Luecker S."/>
            <person name="Lage O.M."/>
            <person name="Pohl T."/>
            <person name="Merkel B.J."/>
            <person name="Hornburger P."/>
            <person name="Mueller R.-W."/>
            <person name="Bruemmer F."/>
            <person name="Labrenz M."/>
            <person name="Spormann A.M."/>
            <person name="Op den Camp H."/>
            <person name="Overmann J."/>
            <person name="Amann R."/>
            <person name="Jetten M.S.M."/>
            <person name="Mascher T."/>
            <person name="Medema M.H."/>
            <person name="Devos D.P."/>
            <person name="Kaster A.-K."/>
            <person name="Ovreas L."/>
            <person name="Rohde M."/>
            <person name="Galperin M.Y."/>
            <person name="Jogler C."/>
        </authorList>
    </citation>
    <scope>NUCLEOTIDE SEQUENCE [LARGE SCALE GENOMIC DNA]</scope>
    <source>
        <strain evidence="7 8">K22_7</strain>
    </source>
</reference>
<dbReference type="Gene3D" id="1.10.443.10">
    <property type="entry name" value="Intergrase catalytic core"/>
    <property type="match status" value="1"/>
</dbReference>
<dbReference type="InterPro" id="IPR011010">
    <property type="entry name" value="DNA_brk_join_enz"/>
</dbReference>
<dbReference type="InterPro" id="IPR002104">
    <property type="entry name" value="Integrase_catalytic"/>
</dbReference>
<dbReference type="SUPFAM" id="SSF56349">
    <property type="entry name" value="DNA breaking-rejoining enzymes"/>
    <property type="match status" value="1"/>
</dbReference>